<dbReference type="GO" id="GO:0005789">
    <property type="term" value="C:endoplasmic reticulum membrane"/>
    <property type="evidence" value="ECO:0007669"/>
    <property type="project" value="UniProtKB-SubCell"/>
</dbReference>
<proteinExistence type="inferred from homology"/>
<evidence type="ECO:0000256" key="10">
    <source>
        <dbReference type="ARBA" id="ARBA00023180"/>
    </source>
</evidence>
<protein>
    <recommendedName>
        <fullName evidence="4 11">Protein PBN1</fullName>
    </recommendedName>
</protein>
<keyword evidence="5 11" id="KW-0337">GPI-anchor biosynthesis</keyword>
<evidence type="ECO:0000256" key="7">
    <source>
        <dbReference type="ARBA" id="ARBA00022824"/>
    </source>
</evidence>
<dbReference type="UniPathway" id="UPA00196"/>
<dbReference type="Proteomes" id="UP000193689">
    <property type="component" value="Unassembled WGS sequence"/>
</dbReference>
<comment type="subcellular location">
    <subcellularLocation>
        <location evidence="11">Endoplasmic reticulum membrane</location>
        <topology evidence="11">Single-pass membrane protein</topology>
    </subcellularLocation>
    <subcellularLocation>
        <location evidence="1">Endoplasmic reticulum membrane</location>
        <topology evidence="1">Single-pass type III membrane protein</topology>
    </subcellularLocation>
</comment>
<evidence type="ECO:0000256" key="9">
    <source>
        <dbReference type="ARBA" id="ARBA00023136"/>
    </source>
</evidence>
<keyword evidence="8 11" id="KW-1133">Transmembrane helix</keyword>
<feature type="transmembrane region" description="Helical" evidence="11">
    <location>
        <begin position="457"/>
        <end position="481"/>
    </location>
</feature>
<evidence type="ECO:0000256" key="2">
    <source>
        <dbReference type="ARBA" id="ARBA00004687"/>
    </source>
</evidence>
<keyword evidence="6 11" id="KW-0812">Transmembrane</keyword>
<dbReference type="AlphaFoldDB" id="A0A1Y2ED56"/>
<dbReference type="GO" id="GO:1990529">
    <property type="term" value="C:glycosylphosphatidylinositol-mannosyltransferase I complex"/>
    <property type="evidence" value="ECO:0007669"/>
    <property type="project" value="TreeGrafter"/>
</dbReference>
<comment type="similarity">
    <text evidence="3 11">Belongs to the PIGX family.</text>
</comment>
<evidence type="ECO:0000256" key="4">
    <source>
        <dbReference type="ARBA" id="ARBA00020410"/>
    </source>
</evidence>
<dbReference type="SMART" id="SM00780">
    <property type="entry name" value="PIG-X"/>
    <property type="match status" value="1"/>
</dbReference>
<keyword evidence="9 11" id="KW-0472">Membrane</keyword>
<keyword evidence="13" id="KW-1185">Reference proteome</keyword>
<evidence type="ECO:0000256" key="11">
    <source>
        <dbReference type="RuleBase" id="RU366056"/>
    </source>
</evidence>
<dbReference type="GO" id="GO:0006506">
    <property type="term" value="P:GPI anchor biosynthetic process"/>
    <property type="evidence" value="ECO:0007669"/>
    <property type="project" value="UniProtKB-UniPathway"/>
</dbReference>
<dbReference type="PANTHER" id="PTHR28533:SF1">
    <property type="entry name" value="PROTEIN PBN1"/>
    <property type="match status" value="1"/>
</dbReference>
<sequence length="499" mass="55995">MRQRITFFHHNEDAIEPSSLVVAGRSFSGPDIKAVREDRFTLGLEELPPELKDLLQVTHELHIRWSSPEGYKSLGPWNSRLSPGLHVFYTPQKDETATVIPSMQLCSLLRRLGVIDCSSPNESFTRLPNDRFSHSTAYQYYQPLEHLQPFLDYAAQYACSPSKTECKSILQSLSLAPLFDFSYDTISHVVKITALWKHGLQPLSLSSHPNHRVEVGLLTPYSPPNLEYYELGATGLLTVLGEDKEPAPTLFTFPSRHKQAGTSFVSQFVSPIGMHPTMRVLVKSSKPPVDDSYCSLHAYLTLPRTIFADKYQLEDPLFLASKNLTALRYTSQPVNLEAPDYVMKVWGSSILLELQPLTEENKPFTAEVPLHLRYKAPQYGGEQTFEVPYPAVFWACAAEEGTKFTNSPFDRVNLGFDGLFGPRTVFWHLDPEPSESNGRLMMKGSVPVLDLSRSASISMVTAAVVLAGFAWVVWKLAAVYFKTGHRAPPPSKETEKKTQ</sequence>
<evidence type="ECO:0000313" key="13">
    <source>
        <dbReference type="Proteomes" id="UP000193689"/>
    </source>
</evidence>
<dbReference type="GO" id="GO:0000030">
    <property type="term" value="F:mannosyltransferase activity"/>
    <property type="evidence" value="ECO:0007669"/>
    <property type="project" value="TreeGrafter"/>
</dbReference>
<dbReference type="Pfam" id="PF08320">
    <property type="entry name" value="PIG-X"/>
    <property type="match status" value="1"/>
</dbReference>
<keyword evidence="7 11" id="KW-0256">Endoplasmic reticulum</keyword>
<dbReference type="RefSeq" id="XP_040719463.1">
    <property type="nucleotide sequence ID" value="XM_040863304.1"/>
</dbReference>
<organism evidence="12 13">
    <name type="scientific">Pseudomassariella vexata</name>
    <dbReference type="NCBI Taxonomy" id="1141098"/>
    <lineage>
        <taxon>Eukaryota</taxon>
        <taxon>Fungi</taxon>
        <taxon>Dikarya</taxon>
        <taxon>Ascomycota</taxon>
        <taxon>Pezizomycotina</taxon>
        <taxon>Sordariomycetes</taxon>
        <taxon>Xylariomycetidae</taxon>
        <taxon>Amphisphaeriales</taxon>
        <taxon>Pseudomassariaceae</taxon>
        <taxon>Pseudomassariella</taxon>
    </lineage>
</organism>
<dbReference type="EMBL" id="MCFJ01000002">
    <property type="protein sequence ID" value="ORY69513.1"/>
    <property type="molecule type" value="Genomic_DNA"/>
</dbReference>
<comment type="function">
    <text evidence="11">Required for proper folding and/or the stability of a subset of proteins in the endoplasmic reticulum. Component of glycosylphosphatidylinositol-mannosyltransferase 1 which transfers the first of the 4 mannoses in the GPI-anchor precursors during GPI-anchor biosynthesis. Probably acts by stabilizing the mannosyltransferase GPI14.</text>
</comment>
<reference evidence="12 13" key="1">
    <citation type="submission" date="2016-07" db="EMBL/GenBank/DDBJ databases">
        <title>Pervasive Adenine N6-methylation of Active Genes in Fungi.</title>
        <authorList>
            <consortium name="DOE Joint Genome Institute"/>
            <person name="Mondo S.J."/>
            <person name="Dannebaum R.O."/>
            <person name="Kuo R.C."/>
            <person name="Labutti K."/>
            <person name="Haridas S."/>
            <person name="Kuo A."/>
            <person name="Salamov A."/>
            <person name="Ahrendt S.R."/>
            <person name="Lipzen A."/>
            <person name="Sullivan W."/>
            <person name="Andreopoulos W.B."/>
            <person name="Clum A."/>
            <person name="Lindquist E."/>
            <person name="Daum C."/>
            <person name="Ramamoorthy G.K."/>
            <person name="Gryganskyi A."/>
            <person name="Culley D."/>
            <person name="Magnuson J.K."/>
            <person name="James T.Y."/>
            <person name="O'Malley M.A."/>
            <person name="Stajich J.E."/>
            <person name="Spatafora J.W."/>
            <person name="Visel A."/>
            <person name="Grigoriev I.V."/>
        </authorList>
    </citation>
    <scope>NUCLEOTIDE SEQUENCE [LARGE SCALE GENOMIC DNA]</scope>
    <source>
        <strain evidence="12 13">CBS 129021</strain>
    </source>
</reference>
<evidence type="ECO:0000256" key="3">
    <source>
        <dbReference type="ARBA" id="ARBA00010345"/>
    </source>
</evidence>
<comment type="caution">
    <text evidence="12">The sequence shown here is derived from an EMBL/GenBank/DDBJ whole genome shotgun (WGS) entry which is preliminary data.</text>
</comment>
<evidence type="ECO:0000256" key="1">
    <source>
        <dbReference type="ARBA" id="ARBA00004643"/>
    </source>
</evidence>
<dbReference type="OrthoDB" id="5546453at2759"/>
<gene>
    <name evidence="12" type="ORF">BCR38DRAFT_480699</name>
</gene>
<dbReference type="InterPro" id="IPR042322">
    <property type="entry name" value="Pbn1"/>
</dbReference>
<accession>A0A1Y2ED56</accession>
<dbReference type="STRING" id="1141098.A0A1Y2ED56"/>
<dbReference type="PANTHER" id="PTHR28533">
    <property type="entry name" value="PROTEIN PBN1"/>
    <property type="match status" value="1"/>
</dbReference>
<dbReference type="InterPro" id="IPR013233">
    <property type="entry name" value="PIG-X/PBN1"/>
</dbReference>
<comment type="pathway">
    <text evidence="2 11">Glycolipid biosynthesis; glycosylphosphatidylinositol-anchor biosynthesis.</text>
</comment>
<evidence type="ECO:0000256" key="6">
    <source>
        <dbReference type="ARBA" id="ARBA00022692"/>
    </source>
</evidence>
<keyword evidence="10" id="KW-0325">Glycoprotein</keyword>
<evidence type="ECO:0000256" key="8">
    <source>
        <dbReference type="ARBA" id="ARBA00022989"/>
    </source>
</evidence>
<evidence type="ECO:0000256" key="5">
    <source>
        <dbReference type="ARBA" id="ARBA00022502"/>
    </source>
</evidence>
<dbReference type="GeneID" id="63779516"/>
<dbReference type="InParanoid" id="A0A1Y2ED56"/>
<name>A0A1Y2ED56_9PEZI</name>
<evidence type="ECO:0000313" key="12">
    <source>
        <dbReference type="EMBL" id="ORY69513.1"/>
    </source>
</evidence>